<reference evidence="4" key="1">
    <citation type="submission" date="2017-02" db="UniProtKB">
        <authorList>
            <consortium name="WormBaseParasite"/>
        </authorList>
    </citation>
    <scope>IDENTIFICATION</scope>
</reference>
<sequence>MSDSSWNNQTDMADICYRRDAIPVTAITVTLIMIKAPMTTNIPRKCDTVLLRWFNPSRTGQDSIQGQQIQEVGQDLED</sequence>
<dbReference type="WBParaSite" id="ASIM_0000621101-mRNA-1">
    <property type="protein sequence ID" value="ASIM_0000621101-mRNA-1"/>
    <property type="gene ID" value="ASIM_0000621101"/>
</dbReference>
<evidence type="ECO:0000313" key="3">
    <source>
        <dbReference type="Proteomes" id="UP000267096"/>
    </source>
</evidence>
<proteinExistence type="predicted"/>
<evidence type="ECO:0000256" key="1">
    <source>
        <dbReference type="SAM" id="MobiDB-lite"/>
    </source>
</evidence>
<dbReference type="Proteomes" id="UP000267096">
    <property type="component" value="Unassembled WGS sequence"/>
</dbReference>
<reference evidence="2 3" key="2">
    <citation type="submission" date="2018-11" db="EMBL/GenBank/DDBJ databases">
        <authorList>
            <consortium name="Pathogen Informatics"/>
        </authorList>
    </citation>
    <scope>NUCLEOTIDE SEQUENCE [LARGE SCALE GENOMIC DNA]</scope>
</reference>
<dbReference type="EMBL" id="UYRR01012472">
    <property type="protein sequence ID" value="VDK26373.1"/>
    <property type="molecule type" value="Genomic_DNA"/>
</dbReference>
<gene>
    <name evidence="2" type="ORF">ASIM_LOCUS5995</name>
</gene>
<name>A0A0M3JF12_ANISI</name>
<evidence type="ECO:0000313" key="4">
    <source>
        <dbReference type="WBParaSite" id="ASIM_0000621101-mRNA-1"/>
    </source>
</evidence>
<protein>
    <submittedName>
        <fullName evidence="2 4">Uncharacterized protein</fullName>
    </submittedName>
</protein>
<feature type="region of interest" description="Disordered" evidence="1">
    <location>
        <begin position="58"/>
        <end position="78"/>
    </location>
</feature>
<feature type="compositionally biased region" description="Polar residues" evidence="1">
    <location>
        <begin position="58"/>
        <end position="71"/>
    </location>
</feature>
<dbReference type="AlphaFoldDB" id="A0A0M3JF12"/>
<organism evidence="4">
    <name type="scientific">Anisakis simplex</name>
    <name type="common">Herring worm</name>
    <dbReference type="NCBI Taxonomy" id="6269"/>
    <lineage>
        <taxon>Eukaryota</taxon>
        <taxon>Metazoa</taxon>
        <taxon>Ecdysozoa</taxon>
        <taxon>Nematoda</taxon>
        <taxon>Chromadorea</taxon>
        <taxon>Rhabditida</taxon>
        <taxon>Spirurina</taxon>
        <taxon>Ascaridomorpha</taxon>
        <taxon>Ascaridoidea</taxon>
        <taxon>Anisakidae</taxon>
        <taxon>Anisakis</taxon>
        <taxon>Anisakis simplex complex</taxon>
    </lineage>
</organism>
<evidence type="ECO:0000313" key="2">
    <source>
        <dbReference type="EMBL" id="VDK26373.1"/>
    </source>
</evidence>
<keyword evidence="3" id="KW-1185">Reference proteome</keyword>
<accession>A0A0M3JF12</accession>